<evidence type="ECO:0000313" key="3">
    <source>
        <dbReference type="Proteomes" id="UP000016933"/>
    </source>
</evidence>
<keyword evidence="3" id="KW-1185">Reference proteome</keyword>
<organism evidence="2 3">
    <name type="scientific">Dothistroma septosporum (strain NZE10 / CBS 128990)</name>
    <name type="common">Red band needle blight fungus</name>
    <name type="synonym">Mycosphaerella pini</name>
    <dbReference type="NCBI Taxonomy" id="675120"/>
    <lineage>
        <taxon>Eukaryota</taxon>
        <taxon>Fungi</taxon>
        <taxon>Dikarya</taxon>
        <taxon>Ascomycota</taxon>
        <taxon>Pezizomycotina</taxon>
        <taxon>Dothideomycetes</taxon>
        <taxon>Dothideomycetidae</taxon>
        <taxon>Mycosphaerellales</taxon>
        <taxon>Mycosphaerellaceae</taxon>
        <taxon>Dothistroma</taxon>
    </lineage>
</organism>
<accession>N1PK91</accession>
<dbReference type="EMBL" id="KB446539">
    <property type="protein sequence ID" value="EME43751.1"/>
    <property type="molecule type" value="Genomic_DNA"/>
</dbReference>
<feature type="region of interest" description="Disordered" evidence="1">
    <location>
        <begin position="1"/>
        <end position="39"/>
    </location>
</feature>
<dbReference type="eggNOG" id="ENOG502SG99">
    <property type="taxonomic scope" value="Eukaryota"/>
</dbReference>
<feature type="compositionally biased region" description="Basic and acidic residues" evidence="1">
    <location>
        <begin position="26"/>
        <end position="39"/>
    </location>
</feature>
<reference evidence="3" key="1">
    <citation type="journal article" date="2012" name="PLoS Genet.">
        <title>The genomes of the fungal plant pathogens Cladosporium fulvum and Dothistroma septosporum reveal adaptation to different hosts and lifestyles but also signatures of common ancestry.</title>
        <authorList>
            <person name="de Wit P.J.G.M."/>
            <person name="van der Burgt A."/>
            <person name="Oekmen B."/>
            <person name="Stergiopoulos I."/>
            <person name="Abd-Elsalam K.A."/>
            <person name="Aerts A.L."/>
            <person name="Bahkali A.H."/>
            <person name="Beenen H.G."/>
            <person name="Chettri P."/>
            <person name="Cox M.P."/>
            <person name="Datema E."/>
            <person name="de Vries R.P."/>
            <person name="Dhillon B."/>
            <person name="Ganley A.R."/>
            <person name="Griffiths S.A."/>
            <person name="Guo Y."/>
            <person name="Hamelin R.C."/>
            <person name="Henrissat B."/>
            <person name="Kabir M.S."/>
            <person name="Jashni M.K."/>
            <person name="Kema G."/>
            <person name="Klaubauf S."/>
            <person name="Lapidus A."/>
            <person name="Levasseur A."/>
            <person name="Lindquist E."/>
            <person name="Mehrabi R."/>
            <person name="Ohm R.A."/>
            <person name="Owen T.J."/>
            <person name="Salamov A."/>
            <person name="Schwelm A."/>
            <person name="Schijlen E."/>
            <person name="Sun H."/>
            <person name="van den Burg H.A."/>
            <person name="van Ham R.C.H.J."/>
            <person name="Zhang S."/>
            <person name="Goodwin S.B."/>
            <person name="Grigoriev I.V."/>
            <person name="Collemare J."/>
            <person name="Bradshaw R.E."/>
        </authorList>
    </citation>
    <scope>NUCLEOTIDE SEQUENCE [LARGE SCALE GENOMIC DNA]</scope>
    <source>
        <strain evidence="3">NZE10 / CBS 128990</strain>
    </source>
</reference>
<sequence>MPPKKKAPSSGASKAAPRRFGPARPNLREQLEGWSRDPEDSNYARFKEIVKDLPLKVRAVQQPRAPLSSNLTDVIKVRESYAYDYAATSTQNRRNLHLSEYTSIVKSVAHEANEDVDDWEDRLWNPQYLQDNLHSYIIFISQALQPRAFESKSIRFNTLVQRRQSMMYWVMQHSDANFSIKNLWQGSNRALHMAFRDFNSTTAPVPKLYASKQDICNLIEFVTYADGNVAMSQQMVIAWLLGFVCGVRPGTIAEAKLRSGQYLRWEDIILKRTPTGNLEAIITFKWLKGWRDERLKPLRFTCTGPSFAEDVMYSIPHRLLALAFRHGYVKDFEDVDELFASSKTKINFKPDIQKRPVICAAKSKGLDIIVNRPAGSQALTNYLQRQAIKFGLSPNVTFYMWRRKAGTNVGRFLGADKARGLLGHEMNAKTSSPRMSKALVTLVAMGVVSMAMQREVEDAQKILENASLSVNRVKQHSTNMAKWTEKYIKNHAEYVEANKLLNEAELASHDDTEYRTVDDQLTEAKRYFNKVVRSLRRQADIAFQRMQLQVVEDDMTSDELQKRQKDSKAPGALQNQLLRAANEARSMVVDPANEDLDYEGLAPDDMQDAMEHTRELEEGEDEEYDRDAQMIRVGGLSGERDHHLEVSTDTRSANDEQTEKTAILAACKLLTQILVGQTDADPSEELECPECLVDETVPVEQPDQNLGREQNAR</sequence>
<evidence type="ECO:0000313" key="2">
    <source>
        <dbReference type="EMBL" id="EME43751.1"/>
    </source>
</evidence>
<dbReference type="AlphaFoldDB" id="N1PK91"/>
<dbReference type="OMA" id="HEMNAKT"/>
<gene>
    <name evidence="2" type="ORF">DOTSEDRAFT_23880</name>
</gene>
<dbReference type="HOGENOM" id="CLU_387332_0_0_1"/>
<name>N1PK91_DOTSN</name>
<dbReference type="OrthoDB" id="3847937at2759"/>
<reference evidence="2 3" key="2">
    <citation type="journal article" date="2012" name="PLoS Pathog.">
        <title>Diverse lifestyles and strategies of plant pathogenesis encoded in the genomes of eighteen Dothideomycetes fungi.</title>
        <authorList>
            <person name="Ohm R.A."/>
            <person name="Feau N."/>
            <person name="Henrissat B."/>
            <person name="Schoch C.L."/>
            <person name="Horwitz B.A."/>
            <person name="Barry K.W."/>
            <person name="Condon B.J."/>
            <person name="Copeland A.C."/>
            <person name="Dhillon B."/>
            <person name="Glaser F."/>
            <person name="Hesse C.N."/>
            <person name="Kosti I."/>
            <person name="LaButti K."/>
            <person name="Lindquist E.A."/>
            <person name="Lucas S."/>
            <person name="Salamov A.A."/>
            <person name="Bradshaw R.E."/>
            <person name="Ciuffetti L."/>
            <person name="Hamelin R.C."/>
            <person name="Kema G.H.J."/>
            <person name="Lawrence C."/>
            <person name="Scott J.A."/>
            <person name="Spatafora J.W."/>
            <person name="Turgeon B.G."/>
            <person name="de Wit P.J.G.M."/>
            <person name="Zhong S."/>
            <person name="Goodwin S.B."/>
            <person name="Grigoriev I.V."/>
        </authorList>
    </citation>
    <scope>NUCLEOTIDE SEQUENCE [LARGE SCALE GENOMIC DNA]</scope>
    <source>
        <strain evidence="3">NZE10 / CBS 128990</strain>
    </source>
</reference>
<evidence type="ECO:0000256" key="1">
    <source>
        <dbReference type="SAM" id="MobiDB-lite"/>
    </source>
</evidence>
<dbReference type="Proteomes" id="UP000016933">
    <property type="component" value="Unassembled WGS sequence"/>
</dbReference>
<proteinExistence type="predicted"/>
<protein>
    <submittedName>
        <fullName evidence="2">Uncharacterized protein</fullName>
    </submittedName>
</protein>